<dbReference type="AlphaFoldDB" id="A0A918CHK5"/>
<proteinExistence type="predicted"/>
<dbReference type="EMBL" id="BMQL01000030">
    <property type="protein sequence ID" value="GGR23234.1"/>
    <property type="molecule type" value="Genomic_DNA"/>
</dbReference>
<sequence>MNYLQVPLSSKIYTSSMGYDEAETTRELLKDVGSLAFQLMHYDAIRDICLQAERYVAAVQREAPDELAAVQGALSAWKRALEQQLQSGSGDVHPMG</sequence>
<name>A0A918CHK5_9DEIO</name>
<dbReference type="Proteomes" id="UP000603865">
    <property type="component" value="Unassembled WGS sequence"/>
</dbReference>
<accession>A0A918CHK5</accession>
<evidence type="ECO:0000313" key="1">
    <source>
        <dbReference type="EMBL" id="GGR23234.1"/>
    </source>
</evidence>
<organism evidence="1 2">
    <name type="scientific">Deinococcus ruber</name>
    <dbReference type="NCBI Taxonomy" id="1848197"/>
    <lineage>
        <taxon>Bacteria</taxon>
        <taxon>Thermotogati</taxon>
        <taxon>Deinococcota</taxon>
        <taxon>Deinococci</taxon>
        <taxon>Deinococcales</taxon>
        <taxon>Deinococcaceae</taxon>
        <taxon>Deinococcus</taxon>
    </lineage>
</organism>
<evidence type="ECO:0000313" key="2">
    <source>
        <dbReference type="Proteomes" id="UP000603865"/>
    </source>
</evidence>
<protein>
    <submittedName>
        <fullName evidence="1">Uncharacterized protein</fullName>
    </submittedName>
</protein>
<reference evidence="1" key="1">
    <citation type="journal article" date="2014" name="Int. J. Syst. Evol. Microbiol.">
        <title>Complete genome sequence of Corynebacterium casei LMG S-19264T (=DSM 44701T), isolated from a smear-ripened cheese.</title>
        <authorList>
            <consortium name="US DOE Joint Genome Institute (JGI-PGF)"/>
            <person name="Walter F."/>
            <person name="Albersmeier A."/>
            <person name="Kalinowski J."/>
            <person name="Ruckert C."/>
        </authorList>
    </citation>
    <scope>NUCLEOTIDE SEQUENCE</scope>
    <source>
        <strain evidence="1">JCM 31311</strain>
    </source>
</reference>
<gene>
    <name evidence="1" type="ORF">GCM10008957_38970</name>
</gene>
<comment type="caution">
    <text evidence="1">The sequence shown here is derived from an EMBL/GenBank/DDBJ whole genome shotgun (WGS) entry which is preliminary data.</text>
</comment>
<keyword evidence="2" id="KW-1185">Reference proteome</keyword>
<reference evidence="1" key="2">
    <citation type="submission" date="2020-09" db="EMBL/GenBank/DDBJ databases">
        <authorList>
            <person name="Sun Q."/>
            <person name="Ohkuma M."/>
        </authorList>
    </citation>
    <scope>NUCLEOTIDE SEQUENCE</scope>
    <source>
        <strain evidence="1">JCM 31311</strain>
    </source>
</reference>